<reference evidence="2 3" key="1">
    <citation type="submission" date="2016-10" db="EMBL/GenBank/DDBJ databases">
        <authorList>
            <person name="de Groot N.N."/>
        </authorList>
    </citation>
    <scope>NUCLEOTIDE SEQUENCE [LARGE SCALE GENOMIC DNA]</scope>
    <source>
        <strain evidence="2 3">DSM 43067</strain>
    </source>
</reference>
<dbReference type="Pfam" id="PF02567">
    <property type="entry name" value="PhzC-PhzF"/>
    <property type="match status" value="1"/>
</dbReference>
<dbReference type="InterPro" id="IPR003719">
    <property type="entry name" value="Phenazine_PhzF-like"/>
</dbReference>
<dbReference type="EMBL" id="FOVH01000024">
    <property type="protein sequence ID" value="SFQ22056.1"/>
    <property type="molecule type" value="Genomic_DNA"/>
</dbReference>
<dbReference type="PANTHER" id="PTHR13774">
    <property type="entry name" value="PHENAZINE BIOSYNTHESIS PROTEIN"/>
    <property type="match status" value="1"/>
</dbReference>
<dbReference type="GO" id="GO:0005737">
    <property type="term" value="C:cytoplasm"/>
    <property type="evidence" value="ECO:0007669"/>
    <property type="project" value="TreeGrafter"/>
</dbReference>
<evidence type="ECO:0000256" key="1">
    <source>
        <dbReference type="PIRSR" id="PIRSR016184-1"/>
    </source>
</evidence>
<dbReference type="Proteomes" id="UP000183413">
    <property type="component" value="Unassembled WGS sequence"/>
</dbReference>
<keyword evidence="3" id="KW-1185">Reference proteome</keyword>
<dbReference type="STRING" id="1993.SAMN04489713_12486"/>
<protein>
    <submittedName>
        <fullName evidence="2">Phenazine biosynthesis protein PhzF family</fullName>
    </submittedName>
</protein>
<dbReference type="RefSeq" id="WP_075024511.1">
    <property type="nucleotide sequence ID" value="NZ_FOVH01000024.1"/>
</dbReference>
<dbReference type="InParanoid" id="A0A1I5WRL0"/>
<dbReference type="eggNOG" id="COG0384">
    <property type="taxonomic scope" value="Bacteria"/>
</dbReference>
<dbReference type="AlphaFoldDB" id="A0A1I5WRL0"/>
<feature type="active site" evidence="1">
    <location>
        <position position="54"/>
    </location>
</feature>
<dbReference type="SUPFAM" id="SSF54506">
    <property type="entry name" value="Diaminopimelate epimerase-like"/>
    <property type="match status" value="1"/>
</dbReference>
<sequence length="305" mass="32076">MPQDQTASGPVAYHHVDVFSDEPYAGNSLAVFVDPPPLTAAQMAAVTRELRHFETIFVTRWPDGPSADARVFDLNEELPFAGHPVLGAAAVLHDLDGTPDGADRGWTIHLPARPVRVATRRSAPGRLTALMDAGPPELVGTPAAEDAASIAERLGLSADDLDRRLPPQVWSTGLAYLIVPVRDGDALVRARIASPDFEGFLARHGAQFAYVLDASVPEGRHWNNDGVVEDVATGSAAGCVAAYLLHHGRAGDGVETPLAQGRLTGRPSTIAITAYGPAERPVRVTVGGGVAVVGTGRLRALPEPL</sequence>
<accession>A0A1I5WRL0</accession>
<dbReference type="Gene3D" id="3.10.310.10">
    <property type="entry name" value="Diaminopimelate Epimerase, Chain A, domain 1"/>
    <property type="match status" value="2"/>
</dbReference>
<evidence type="ECO:0000313" key="3">
    <source>
        <dbReference type="Proteomes" id="UP000183413"/>
    </source>
</evidence>
<proteinExistence type="predicted"/>
<name>A0A1I5WRL0_9ACTN</name>
<dbReference type="GO" id="GO:0016853">
    <property type="term" value="F:isomerase activity"/>
    <property type="evidence" value="ECO:0007669"/>
    <property type="project" value="TreeGrafter"/>
</dbReference>
<dbReference type="PANTHER" id="PTHR13774:SF32">
    <property type="entry name" value="ANTISENSE-ENHANCING SEQUENCE 1"/>
    <property type="match status" value="1"/>
</dbReference>
<dbReference type="NCBIfam" id="TIGR00654">
    <property type="entry name" value="PhzF_family"/>
    <property type="match status" value="1"/>
</dbReference>
<gene>
    <name evidence="2" type="ORF">SAMN04489713_12486</name>
</gene>
<dbReference type="PIRSF" id="PIRSF016184">
    <property type="entry name" value="PhzC_PhzF"/>
    <property type="match status" value="1"/>
</dbReference>
<organism evidence="2 3">
    <name type="scientific">Actinomadura madurae</name>
    <dbReference type="NCBI Taxonomy" id="1993"/>
    <lineage>
        <taxon>Bacteria</taxon>
        <taxon>Bacillati</taxon>
        <taxon>Actinomycetota</taxon>
        <taxon>Actinomycetes</taxon>
        <taxon>Streptosporangiales</taxon>
        <taxon>Thermomonosporaceae</taxon>
        <taxon>Actinomadura</taxon>
    </lineage>
</organism>
<evidence type="ECO:0000313" key="2">
    <source>
        <dbReference type="EMBL" id="SFQ22056.1"/>
    </source>
</evidence>